<evidence type="ECO:0000256" key="1">
    <source>
        <dbReference type="SAM" id="MobiDB-lite"/>
    </source>
</evidence>
<dbReference type="Proteomes" id="UP000559256">
    <property type="component" value="Unassembled WGS sequence"/>
</dbReference>
<gene>
    <name evidence="2" type="ORF">D9758_012866</name>
</gene>
<evidence type="ECO:0000313" key="3">
    <source>
        <dbReference type="Proteomes" id="UP000559256"/>
    </source>
</evidence>
<feature type="compositionally biased region" description="Low complexity" evidence="1">
    <location>
        <begin position="10"/>
        <end position="23"/>
    </location>
</feature>
<evidence type="ECO:0000313" key="2">
    <source>
        <dbReference type="EMBL" id="KAF5338227.1"/>
    </source>
</evidence>
<feature type="region of interest" description="Disordered" evidence="1">
    <location>
        <begin position="1"/>
        <end position="49"/>
    </location>
</feature>
<sequence length="137" mass="15121">MPKAARSHNKSSSLSSSSSSPISRKLRAVTPEELESWSDSDASDSSYGDGLVEDLDDAYPYTFQAGDSVWIRTAGGNWHQGKVSGETTRKGPTRGREGLFYPVKFDGKIRKYFAPLNGEIKPDTPHTRRLLKEAGWV</sequence>
<protein>
    <submittedName>
        <fullName evidence="2">Uncharacterized protein</fullName>
    </submittedName>
</protein>
<dbReference type="EMBL" id="JAACJM010000198">
    <property type="protein sequence ID" value="KAF5338227.1"/>
    <property type="molecule type" value="Genomic_DNA"/>
</dbReference>
<organism evidence="2 3">
    <name type="scientific">Tetrapyrgos nigripes</name>
    <dbReference type="NCBI Taxonomy" id="182062"/>
    <lineage>
        <taxon>Eukaryota</taxon>
        <taxon>Fungi</taxon>
        <taxon>Dikarya</taxon>
        <taxon>Basidiomycota</taxon>
        <taxon>Agaricomycotina</taxon>
        <taxon>Agaricomycetes</taxon>
        <taxon>Agaricomycetidae</taxon>
        <taxon>Agaricales</taxon>
        <taxon>Marasmiineae</taxon>
        <taxon>Marasmiaceae</taxon>
        <taxon>Tetrapyrgos</taxon>
    </lineage>
</organism>
<dbReference type="OrthoDB" id="3205170at2759"/>
<comment type="caution">
    <text evidence="2">The sequence shown here is derived from an EMBL/GenBank/DDBJ whole genome shotgun (WGS) entry which is preliminary data.</text>
</comment>
<keyword evidence="3" id="KW-1185">Reference proteome</keyword>
<accession>A0A8H5CCY4</accession>
<proteinExistence type="predicted"/>
<name>A0A8H5CCY4_9AGAR</name>
<dbReference type="AlphaFoldDB" id="A0A8H5CCY4"/>
<feature type="compositionally biased region" description="Acidic residues" evidence="1">
    <location>
        <begin position="32"/>
        <end position="42"/>
    </location>
</feature>
<reference evidence="2 3" key="1">
    <citation type="journal article" date="2020" name="ISME J.">
        <title>Uncovering the hidden diversity of litter-decomposition mechanisms in mushroom-forming fungi.</title>
        <authorList>
            <person name="Floudas D."/>
            <person name="Bentzer J."/>
            <person name="Ahren D."/>
            <person name="Johansson T."/>
            <person name="Persson P."/>
            <person name="Tunlid A."/>
        </authorList>
    </citation>
    <scope>NUCLEOTIDE SEQUENCE [LARGE SCALE GENOMIC DNA]</scope>
    <source>
        <strain evidence="2 3">CBS 291.85</strain>
    </source>
</reference>